<evidence type="ECO:0000313" key="2">
    <source>
        <dbReference type="Proteomes" id="UP000281955"/>
    </source>
</evidence>
<evidence type="ECO:0008006" key="3">
    <source>
        <dbReference type="Google" id="ProtNLM"/>
    </source>
</evidence>
<dbReference type="EMBL" id="RBWV01000013">
    <property type="protein sequence ID" value="RKS72660.1"/>
    <property type="molecule type" value="Genomic_DNA"/>
</dbReference>
<organism evidence="1 2">
    <name type="scientific">Motilibacter peucedani</name>
    <dbReference type="NCBI Taxonomy" id="598650"/>
    <lineage>
        <taxon>Bacteria</taxon>
        <taxon>Bacillati</taxon>
        <taxon>Actinomycetota</taxon>
        <taxon>Actinomycetes</taxon>
        <taxon>Motilibacterales</taxon>
        <taxon>Motilibacteraceae</taxon>
        <taxon>Motilibacter</taxon>
    </lineage>
</organism>
<accession>A0A420XN00</accession>
<evidence type="ECO:0000313" key="1">
    <source>
        <dbReference type="EMBL" id="RKS72660.1"/>
    </source>
</evidence>
<comment type="caution">
    <text evidence="1">The sequence shown here is derived from an EMBL/GenBank/DDBJ whole genome shotgun (WGS) entry which is preliminary data.</text>
</comment>
<reference evidence="1 2" key="1">
    <citation type="submission" date="2018-10" db="EMBL/GenBank/DDBJ databases">
        <title>Genomic Encyclopedia of Archaeal and Bacterial Type Strains, Phase II (KMG-II): from individual species to whole genera.</title>
        <authorList>
            <person name="Goeker M."/>
        </authorList>
    </citation>
    <scope>NUCLEOTIDE SEQUENCE [LARGE SCALE GENOMIC DNA]</scope>
    <source>
        <strain evidence="1 2">RP-AC37</strain>
    </source>
</reference>
<dbReference type="Proteomes" id="UP000281955">
    <property type="component" value="Unassembled WGS sequence"/>
</dbReference>
<name>A0A420XN00_9ACTN</name>
<sequence length="116" mass="12599">MLDAGTIVRVQIEDLQQYASELEADIAAVKDTSTWLDVSPDFGTFAEASALRTRHDEVLQGMVELLTKIRGGIKTAQAAAEQIAQNYTTADQASKVRLSVVTNLMGEPVEHPADVR</sequence>
<gene>
    <name evidence="1" type="ORF">CLV35_2908</name>
</gene>
<keyword evidence="2" id="KW-1185">Reference proteome</keyword>
<dbReference type="AlphaFoldDB" id="A0A420XN00"/>
<dbReference type="InParanoid" id="A0A420XN00"/>
<proteinExistence type="predicted"/>
<protein>
    <recommendedName>
        <fullName evidence="3">Excreted virulence factor EspC (Type VII ESX diderm)</fullName>
    </recommendedName>
</protein>